<evidence type="ECO:0000313" key="1">
    <source>
        <dbReference type="EMBL" id="KAK9018457.1"/>
    </source>
</evidence>
<reference evidence="1 2" key="1">
    <citation type="journal article" date="2024" name="G3 (Bethesda)">
        <title>Genome assembly of Hibiscus sabdariffa L. provides insights into metabolisms of medicinal natural products.</title>
        <authorList>
            <person name="Kim T."/>
        </authorList>
    </citation>
    <scope>NUCLEOTIDE SEQUENCE [LARGE SCALE GENOMIC DNA]</scope>
    <source>
        <strain evidence="1">TK-2024</strain>
        <tissue evidence="1">Old leaves</tissue>
    </source>
</reference>
<organism evidence="1 2">
    <name type="scientific">Hibiscus sabdariffa</name>
    <name type="common">roselle</name>
    <dbReference type="NCBI Taxonomy" id="183260"/>
    <lineage>
        <taxon>Eukaryota</taxon>
        <taxon>Viridiplantae</taxon>
        <taxon>Streptophyta</taxon>
        <taxon>Embryophyta</taxon>
        <taxon>Tracheophyta</taxon>
        <taxon>Spermatophyta</taxon>
        <taxon>Magnoliopsida</taxon>
        <taxon>eudicotyledons</taxon>
        <taxon>Gunneridae</taxon>
        <taxon>Pentapetalae</taxon>
        <taxon>rosids</taxon>
        <taxon>malvids</taxon>
        <taxon>Malvales</taxon>
        <taxon>Malvaceae</taxon>
        <taxon>Malvoideae</taxon>
        <taxon>Hibiscus</taxon>
    </lineage>
</organism>
<evidence type="ECO:0000313" key="2">
    <source>
        <dbReference type="Proteomes" id="UP001396334"/>
    </source>
</evidence>
<dbReference type="EMBL" id="JBBPBN010000019">
    <property type="protein sequence ID" value="KAK9018457.1"/>
    <property type="molecule type" value="Genomic_DNA"/>
</dbReference>
<comment type="caution">
    <text evidence="1">The sequence shown here is derived from an EMBL/GenBank/DDBJ whole genome shotgun (WGS) entry which is preliminary data.</text>
</comment>
<sequence length="80" mass="9183">MANDMVMVRCCWVMRDDRGAVGVKGWLLALLCRRSRWHNAEGGWHRRTTGKPEVYGSRGKHECRTRIGKRGVTVKNFPPS</sequence>
<proteinExistence type="predicted"/>
<dbReference type="Proteomes" id="UP001396334">
    <property type="component" value="Unassembled WGS sequence"/>
</dbReference>
<gene>
    <name evidence="1" type="ORF">V6N11_001432</name>
</gene>
<accession>A0ABR2S0J3</accession>
<protein>
    <submittedName>
        <fullName evidence="1">Uncharacterized protein</fullName>
    </submittedName>
</protein>
<keyword evidence="2" id="KW-1185">Reference proteome</keyword>
<name>A0ABR2S0J3_9ROSI</name>